<organism evidence="1 2">
    <name type="scientific">Cryptococcus decagattii</name>
    <dbReference type="NCBI Taxonomy" id="1859122"/>
    <lineage>
        <taxon>Eukaryota</taxon>
        <taxon>Fungi</taxon>
        <taxon>Dikarya</taxon>
        <taxon>Basidiomycota</taxon>
        <taxon>Agaricomycotina</taxon>
        <taxon>Tremellomycetes</taxon>
        <taxon>Tremellales</taxon>
        <taxon>Cryptococcaceae</taxon>
        <taxon>Cryptococcus</taxon>
        <taxon>Cryptococcus gattii species complex</taxon>
    </lineage>
</organism>
<protein>
    <submittedName>
        <fullName evidence="1">Uncharacterized protein</fullName>
    </submittedName>
</protein>
<proteinExistence type="predicted"/>
<dbReference type="GeneID" id="89987252"/>
<gene>
    <name evidence="1" type="ORF">IAS62_000476</name>
</gene>
<evidence type="ECO:0000313" key="1">
    <source>
        <dbReference type="EMBL" id="WVO19198.1"/>
    </source>
</evidence>
<dbReference type="RefSeq" id="XP_064718438.1">
    <property type="nucleotide sequence ID" value="XM_064862366.1"/>
</dbReference>
<dbReference type="Proteomes" id="UP001432216">
    <property type="component" value="Chromosome 1"/>
</dbReference>
<evidence type="ECO:0000313" key="2">
    <source>
        <dbReference type="Proteomes" id="UP001432216"/>
    </source>
</evidence>
<sequence length="111" mass="12181">MFSGPLSHRRISRRAFVEGIPRPMTLTDIALQTGGDTAISCSWITKMTHHLYSLLSLSLAPAPALLIHHQDTPSAMLGARLGRHMGIGDKAGSPNRWRILKPLSCCHDVMQ</sequence>
<reference evidence="1 2" key="1">
    <citation type="submission" date="2024-01" db="EMBL/GenBank/DDBJ databases">
        <title>Comparative genomics of Cryptococcus and Kwoniella reveals pathogenesis evolution and contrasting modes of karyotype evolution via chromosome fusion or intercentromeric recombination.</title>
        <authorList>
            <person name="Coelho M.A."/>
            <person name="David-Palma M."/>
            <person name="Shea T."/>
            <person name="Bowers K."/>
            <person name="McGinley-Smith S."/>
            <person name="Mohammad A.W."/>
            <person name="Gnirke A."/>
            <person name="Yurkov A.M."/>
            <person name="Nowrousian M."/>
            <person name="Sun S."/>
            <person name="Cuomo C.A."/>
            <person name="Heitman J."/>
        </authorList>
    </citation>
    <scope>NUCLEOTIDE SEQUENCE [LARGE SCALE GENOMIC DNA]</scope>
    <source>
        <strain evidence="1 2">7685027</strain>
    </source>
</reference>
<accession>A0ABZ2AKZ0</accession>
<dbReference type="EMBL" id="CP143806">
    <property type="protein sequence ID" value="WVO19198.1"/>
    <property type="molecule type" value="Genomic_DNA"/>
</dbReference>
<keyword evidence="2" id="KW-1185">Reference proteome</keyword>
<name>A0ABZ2AKZ0_9TREE</name>